<feature type="compositionally biased region" description="Basic and acidic residues" evidence="1">
    <location>
        <begin position="33"/>
        <end position="48"/>
    </location>
</feature>
<feature type="region of interest" description="Disordered" evidence="1">
    <location>
        <begin position="33"/>
        <end position="82"/>
    </location>
</feature>
<protein>
    <submittedName>
        <fullName evidence="2">Uncharacterized protein</fullName>
    </submittedName>
</protein>
<evidence type="ECO:0000256" key="1">
    <source>
        <dbReference type="SAM" id="MobiDB-lite"/>
    </source>
</evidence>
<dbReference type="Proteomes" id="UP000823775">
    <property type="component" value="Unassembled WGS sequence"/>
</dbReference>
<comment type="caution">
    <text evidence="2">The sequence shown here is derived from an EMBL/GenBank/DDBJ whole genome shotgun (WGS) entry which is preliminary data.</text>
</comment>
<feature type="non-terminal residue" evidence="2">
    <location>
        <position position="110"/>
    </location>
</feature>
<dbReference type="EMBL" id="JACEIK010001859">
    <property type="protein sequence ID" value="MCD7472676.1"/>
    <property type="molecule type" value="Genomic_DNA"/>
</dbReference>
<name>A0ABS8TM93_DATST</name>
<keyword evidence="3" id="KW-1185">Reference proteome</keyword>
<accession>A0ABS8TM93</accession>
<proteinExistence type="predicted"/>
<evidence type="ECO:0000313" key="2">
    <source>
        <dbReference type="EMBL" id="MCD7472676.1"/>
    </source>
</evidence>
<evidence type="ECO:0000313" key="3">
    <source>
        <dbReference type="Proteomes" id="UP000823775"/>
    </source>
</evidence>
<organism evidence="2 3">
    <name type="scientific">Datura stramonium</name>
    <name type="common">Jimsonweed</name>
    <name type="synonym">Common thornapple</name>
    <dbReference type="NCBI Taxonomy" id="4076"/>
    <lineage>
        <taxon>Eukaryota</taxon>
        <taxon>Viridiplantae</taxon>
        <taxon>Streptophyta</taxon>
        <taxon>Embryophyta</taxon>
        <taxon>Tracheophyta</taxon>
        <taxon>Spermatophyta</taxon>
        <taxon>Magnoliopsida</taxon>
        <taxon>eudicotyledons</taxon>
        <taxon>Gunneridae</taxon>
        <taxon>Pentapetalae</taxon>
        <taxon>asterids</taxon>
        <taxon>lamiids</taxon>
        <taxon>Solanales</taxon>
        <taxon>Solanaceae</taxon>
        <taxon>Solanoideae</taxon>
        <taxon>Datureae</taxon>
        <taxon>Datura</taxon>
    </lineage>
</organism>
<reference evidence="2 3" key="1">
    <citation type="journal article" date="2021" name="BMC Genomics">
        <title>Datura genome reveals duplications of psychoactive alkaloid biosynthetic genes and high mutation rate following tissue culture.</title>
        <authorList>
            <person name="Rajewski A."/>
            <person name="Carter-House D."/>
            <person name="Stajich J."/>
            <person name="Litt A."/>
        </authorList>
    </citation>
    <scope>NUCLEOTIDE SEQUENCE [LARGE SCALE GENOMIC DNA]</scope>
    <source>
        <strain evidence="2">AR-01</strain>
    </source>
</reference>
<sequence length="110" mass="12086">MGDSKSRTIISQGKRITKAQQIYIEEGSCKDGTEKWKSEVGDTHKEDLGVNTGQEVQEKAGDSGGTVSDKGINATQSDKSPLKKLPAIVSHQEGEVEFTREENENIEYED</sequence>
<gene>
    <name evidence="2" type="ORF">HAX54_013977</name>
</gene>